<dbReference type="AlphaFoldDB" id="A0A227KP91"/>
<dbReference type="RefSeq" id="WP_066593498.1">
    <property type="nucleotide sequence ID" value="NZ_CP065313.1"/>
</dbReference>
<dbReference type="Proteomes" id="UP000214610">
    <property type="component" value="Unassembled WGS sequence"/>
</dbReference>
<comment type="caution">
    <text evidence="1">The sequence shown here is derived from an EMBL/GenBank/DDBJ whole genome shotgun (WGS) entry which is preliminary data.</text>
</comment>
<evidence type="ECO:0008006" key="3">
    <source>
        <dbReference type="Google" id="ProtNLM"/>
    </source>
</evidence>
<dbReference type="EMBL" id="NHMP01000003">
    <property type="protein sequence ID" value="OXE49856.1"/>
    <property type="molecule type" value="Genomic_DNA"/>
</dbReference>
<dbReference type="Gene3D" id="2.160.20.10">
    <property type="entry name" value="Single-stranded right-handed beta-helix, Pectin lyase-like"/>
    <property type="match status" value="1"/>
</dbReference>
<dbReference type="Pfam" id="PF12541">
    <property type="entry name" value="DUF3737"/>
    <property type="match status" value="1"/>
</dbReference>
<reference evidence="2" key="1">
    <citation type="submission" date="2017-05" db="EMBL/GenBank/DDBJ databases">
        <title>Improved OligoMM genomes.</title>
        <authorList>
            <person name="Garzetti D."/>
        </authorList>
    </citation>
    <scope>NUCLEOTIDE SEQUENCE [LARGE SCALE GENOMIC DNA]</scope>
    <source>
        <strain evidence="2">YL45</strain>
    </source>
</reference>
<dbReference type="InterPro" id="IPR022208">
    <property type="entry name" value="DUF3737"/>
</dbReference>
<evidence type="ECO:0000313" key="2">
    <source>
        <dbReference type="Proteomes" id="UP000214610"/>
    </source>
</evidence>
<sequence>MFKHEICGKSFDMERALCKLEDTALRNCVFAGPTDGESPLKHPQNIVVENCLFSLRYPLWHADRFELWKCRLDEKARAALWYCFNGKILDSVLGGIKALRDCQNILLERCLINSPEFGWKCRGITVNDSTLEAEYVFLDTQDLYLKNLKQNGKYSFQYCRDIVIEDSVLDTKDAFWHSENVTVRNSVIKGEYLGWFSTNMVLENCEIEGTQPLCFAKDLILKNCTMKNTDLAFEESSVRAEIRGSVLSVKNPLSGSILADDYGEIIEEESGRASILKRKE</sequence>
<dbReference type="InterPro" id="IPR012334">
    <property type="entry name" value="Pectin_lyas_fold"/>
</dbReference>
<dbReference type="GeneID" id="78361760"/>
<dbReference type="InterPro" id="IPR011050">
    <property type="entry name" value="Pectin_lyase_fold/virulence"/>
</dbReference>
<proteinExistence type="predicted"/>
<accession>A0A227KP91</accession>
<evidence type="ECO:0000313" key="1">
    <source>
        <dbReference type="EMBL" id="OXE49856.1"/>
    </source>
</evidence>
<name>A0A227KP91_9BURK</name>
<keyword evidence="2" id="KW-1185">Reference proteome</keyword>
<organism evidence="1 2">
    <name type="scientific">Turicimonas muris</name>
    <dbReference type="NCBI Taxonomy" id="1796652"/>
    <lineage>
        <taxon>Bacteria</taxon>
        <taxon>Pseudomonadati</taxon>
        <taxon>Pseudomonadota</taxon>
        <taxon>Betaproteobacteria</taxon>
        <taxon>Burkholderiales</taxon>
        <taxon>Sutterellaceae</taxon>
        <taxon>Turicimonas</taxon>
    </lineage>
</organism>
<gene>
    <name evidence="1" type="ORF">ADH67_06950</name>
</gene>
<protein>
    <recommendedName>
        <fullName evidence="3">DUF3737 domain-containing protein</fullName>
    </recommendedName>
</protein>
<dbReference type="SUPFAM" id="SSF51126">
    <property type="entry name" value="Pectin lyase-like"/>
    <property type="match status" value="1"/>
</dbReference>